<evidence type="ECO:0000259" key="1">
    <source>
        <dbReference type="Pfam" id="PF01609"/>
    </source>
</evidence>
<evidence type="ECO:0000313" key="3">
    <source>
        <dbReference type="EMBL" id="SCL17722.1"/>
    </source>
</evidence>
<dbReference type="PANTHER" id="PTHR30007:SF0">
    <property type="entry name" value="TRANSPOSASE"/>
    <property type="match status" value="1"/>
</dbReference>
<dbReference type="STRING" id="47866.GA0074694_2108"/>
<dbReference type="GO" id="GO:0006313">
    <property type="term" value="P:DNA transposition"/>
    <property type="evidence" value="ECO:0007669"/>
    <property type="project" value="InterPro"/>
</dbReference>
<dbReference type="Pfam" id="PF13340">
    <property type="entry name" value="DUF4096"/>
    <property type="match status" value="1"/>
</dbReference>
<dbReference type="Proteomes" id="UP000198906">
    <property type="component" value="Unassembled WGS sequence"/>
</dbReference>
<dbReference type="NCBIfam" id="NF033580">
    <property type="entry name" value="transpos_IS5_3"/>
    <property type="match status" value="1"/>
</dbReference>
<organism evidence="3 4">
    <name type="scientific">Micromonospora inyonensis</name>
    <dbReference type="NCBI Taxonomy" id="47866"/>
    <lineage>
        <taxon>Bacteria</taxon>
        <taxon>Bacillati</taxon>
        <taxon>Actinomycetota</taxon>
        <taxon>Actinomycetes</taxon>
        <taxon>Micromonosporales</taxon>
        <taxon>Micromonosporaceae</taxon>
        <taxon>Micromonospora</taxon>
    </lineage>
</organism>
<dbReference type="GO" id="GO:0003677">
    <property type="term" value="F:DNA binding"/>
    <property type="evidence" value="ECO:0007669"/>
    <property type="project" value="InterPro"/>
</dbReference>
<dbReference type="EMBL" id="FMHU01000001">
    <property type="protein sequence ID" value="SCL17722.1"/>
    <property type="molecule type" value="Genomic_DNA"/>
</dbReference>
<dbReference type="GO" id="GO:0004803">
    <property type="term" value="F:transposase activity"/>
    <property type="evidence" value="ECO:0007669"/>
    <property type="project" value="InterPro"/>
</dbReference>
<reference evidence="4" key="1">
    <citation type="submission" date="2016-06" db="EMBL/GenBank/DDBJ databases">
        <authorList>
            <person name="Varghese N."/>
        </authorList>
    </citation>
    <scope>NUCLEOTIDE SEQUENCE [LARGE SCALE GENOMIC DNA]</scope>
    <source>
        <strain evidence="4">DSM 46123</strain>
    </source>
</reference>
<protein>
    <submittedName>
        <fullName evidence="3">Transposase</fullName>
    </submittedName>
</protein>
<dbReference type="PANTHER" id="PTHR30007">
    <property type="entry name" value="PHP DOMAIN PROTEIN"/>
    <property type="match status" value="1"/>
</dbReference>
<dbReference type="InterPro" id="IPR025161">
    <property type="entry name" value="IS402-like_dom"/>
</dbReference>
<feature type="domain" description="Transposase IS4-like" evidence="1">
    <location>
        <begin position="162"/>
        <end position="312"/>
    </location>
</feature>
<proteinExistence type="predicted"/>
<gene>
    <name evidence="3" type="ORF">GA0074694_2108</name>
</gene>
<name>A0A1C6RKL9_9ACTN</name>
<dbReference type="AlphaFoldDB" id="A0A1C6RKL9"/>
<evidence type="ECO:0000313" key="4">
    <source>
        <dbReference type="Proteomes" id="UP000198906"/>
    </source>
</evidence>
<evidence type="ECO:0000259" key="2">
    <source>
        <dbReference type="Pfam" id="PF13340"/>
    </source>
</evidence>
<keyword evidence="4" id="KW-1185">Reference proteome</keyword>
<sequence>MTDLTRNERIPTDSTLTRIGAFHPAIVSDSLSPDIDGHDVRRVSTRTPYACTMTARRAYPSELSDARWALIAPRLTAWRQARTDAGVSGRTPTHDLREIFNAILYVNRTGIAWRYLPHDFPPHPTVYGYFAAWSREGIFTELNYQLTGLVRDHHGRTIESTASIMDSQNVETSTNVPLSTQGTDAGKRIVGRKRGIITDTLGLLLAVTAASASDNTIGMDLLGQATATYPTLAKTWVDAGFKNRVVEHGAALGVDVDVDVVTKDPQIKGFSVVKRRWVVERTLGWLMHHRRLVRDYEARPDNSASTITLAMIDNLAKRLTAETTPTWREPLKTQHTQNT</sequence>
<feature type="domain" description="Insertion element IS402-like" evidence="2">
    <location>
        <begin position="63"/>
        <end position="142"/>
    </location>
</feature>
<dbReference type="Pfam" id="PF01609">
    <property type="entry name" value="DDE_Tnp_1"/>
    <property type="match status" value="1"/>
</dbReference>
<accession>A0A1C6RKL9</accession>
<dbReference type="InterPro" id="IPR002559">
    <property type="entry name" value="Transposase_11"/>
</dbReference>